<evidence type="ECO:0000313" key="3">
    <source>
        <dbReference type="Proteomes" id="UP000827284"/>
    </source>
</evidence>
<dbReference type="AlphaFoldDB" id="A0A9P3HAM7"/>
<reference evidence="2" key="1">
    <citation type="submission" date="2021-11" db="EMBL/GenBank/DDBJ databases">
        <authorList>
            <person name="Herlambang A."/>
            <person name="Guo Y."/>
            <person name="Takashima Y."/>
            <person name="Nishizawa T."/>
        </authorList>
    </citation>
    <scope>NUCLEOTIDE SEQUENCE</scope>
    <source>
        <strain evidence="2">E1425</strain>
    </source>
</reference>
<dbReference type="GO" id="GO:0016788">
    <property type="term" value="F:hydrolase activity, acting on ester bonds"/>
    <property type="evidence" value="ECO:0007669"/>
    <property type="project" value="InterPro"/>
</dbReference>
<dbReference type="PANTHER" id="PTHR45648:SF22">
    <property type="entry name" value="GDSL LIPASE_ACYLHYDROLASE FAMILY PROTEIN (AFU_ORTHOLOGUE AFUA_4G14700)"/>
    <property type="match status" value="1"/>
</dbReference>
<evidence type="ECO:0000256" key="1">
    <source>
        <dbReference type="ARBA" id="ARBA00022801"/>
    </source>
</evidence>
<dbReference type="Gene3D" id="3.40.50.1110">
    <property type="entry name" value="SGNH hydrolase"/>
    <property type="match status" value="1"/>
</dbReference>
<protein>
    <recommendedName>
        <fullName evidence="4">Carbohydrate esterase family 16 protein</fullName>
    </recommendedName>
</protein>
<dbReference type="SUPFAM" id="SSF52266">
    <property type="entry name" value="SGNH hydrolase"/>
    <property type="match status" value="1"/>
</dbReference>
<organism evidence="2 3">
    <name type="scientific">Entomortierella parvispora</name>
    <dbReference type="NCBI Taxonomy" id="205924"/>
    <lineage>
        <taxon>Eukaryota</taxon>
        <taxon>Fungi</taxon>
        <taxon>Fungi incertae sedis</taxon>
        <taxon>Mucoromycota</taxon>
        <taxon>Mortierellomycotina</taxon>
        <taxon>Mortierellomycetes</taxon>
        <taxon>Mortierellales</taxon>
        <taxon>Mortierellaceae</taxon>
        <taxon>Entomortierella</taxon>
    </lineage>
</organism>
<accession>A0A9P3HAM7</accession>
<dbReference type="EMBL" id="BQFW01000007">
    <property type="protein sequence ID" value="GJJ72812.1"/>
    <property type="molecule type" value="Genomic_DNA"/>
</dbReference>
<keyword evidence="1" id="KW-0378">Hydrolase</keyword>
<comment type="caution">
    <text evidence="2">The sequence shown here is derived from an EMBL/GenBank/DDBJ whole genome shotgun (WGS) entry which is preliminary data.</text>
</comment>
<sequence>MVVFGDSFSDGGNTFDLSNGSWPEPLYYPGGRFSNGKVWTDYVTEARRFRTTNFAYGGATTDSKVVQGYSGREADIPVPGFHQQLDTYSAELKNGDAGDEKLNSTLFVVSFQGNDFIFDPNIRTEQVLSNIEHGIRRLIEKMGAQHLIVVENFDFGKVPYFLFNSTLSREKTALAQKQYREYQELIQRLRRDYGGSKRSLKCKEGSENGSNADSTTGKRKANIVFFDLYALFDKLHCPRQLRRLGIRDIDHGCVDDRATKQCESPSEHFFYDSFHPSTKVHREVANGILGLI</sequence>
<dbReference type="OrthoDB" id="1600564at2759"/>
<reference evidence="2" key="2">
    <citation type="journal article" date="2022" name="Microbiol. Resour. Announc.">
        <title>Whole-Genome Sequence of Entomortierella parvispora E1425, a Mucoromycotan Fungus Associated with Burkholderiaceae-Related Endosymbiotic Bacteria.</title>
        <authorList>
            <person name="Herlambang A."/>
            <person name="Guo Y."/>
            <person name="Takashima Y."/>
            <person name="Narisawa K."/>
            <person name="Ohta H."/>
            <person name="Nishizawa T."/>
        </authorList>
    </citation>
    <scope>NUCLEOTIDE SEQUENCE</scope>
    <source>
        <strain evidence="2">E1425</strain>
    </source>
</reference>
<dbReference type="InterPro" id="IPR001087">
    <property type="entry name" value="GDSL"/>
</dbReference>
<dbReference type="InterPro" id="IPR036514">
    <property type="entry name" value="SGNH_hydro_sf"/>
</dbReference>
<keyword evidence="3" id="KW-1185">Reference proteome</keyword>
<dbReference type="InterPro" id="IPR051058">
    <property type="entry name" value="GDSL_Est/Lipase"/>
</dbReference>
<evidence type="ECO:0008006" key="4">
    <source>
        <dbReference type="Google" id="ProtNLM"/>
    </source>
</evidence>
<dbReference type="Proteomes" id="UP000827284">
    <property type="component" value="Unassembled WGS sequence"/>
</dbReference>
<gene>
    <name evidence="2" type="ORF">EMPS_05170</name>
</gene>
<proteinExistence type="predicted"/>
<evidence type="ECO:0000313" key="2">
    <source>
        <dbReference type="EMBL" id="GJJ72812.1"/>
    </source>
</evidence>
<dbReference type="Pfam" id="PF00657">
    <property type="entry name" value="Lipase_GDSL"/>
    <property type="match status" value="1"/>
</dbReference>
<dbReference type="PANTHER" id="PTHR45648">
    <property type="entry name" value="GDSL LIPASE/ACYLHYDROLASE FAMILY PROTEIN (AFU_ORTHOLOGUE AFUA_4G14700)"/>
    <property type="match status" value="1"/>
</dbReference>
<name>A0A9P3HAM7_9FUNG</name>
<dbReference type="CDD" id="cd01846">
    <property type="entry name" value="fatty_acyltransferase_like"/>
    <property type="match status" value="1"/>
</dbReference>